<dbReference type="Gene3D" id="3.40.50.2000">
    <property type="entry name" value="Glycogen Phosphorylase B"/>
    <property type="match status" value="2"/>
</dbReference>
<proteinExistence type="predicted"/>
<keyword evidence="1 3" id="KW-0808">Transferase</keyword>
<dbReference type="AlphaFoldDB" id="A0A653SBQ0"/>
<dbReference type="InterPro" id="IPR001296">
    <property type="entry name" value="Glyco_trans_1"/>
</dbReference>
<evidence type="ECO:0000259" key="2">
    <source>
        <dbReference type="Pfam" id="PF00534"/>
    </source>
</evidence>
<feature type="domain" description="Glycosyl transferase family 1" evidence="2">
    <location>
        <begin position="247"/>
        <end position="400"/>
    </location>
</feature>
<evidence type="ECO:0000313" key="4">
    <source>
        <dbReference type="Proteomes" id="UP000430202"/>
    </source>
</evidence>
<organism evidence="3 4">
    <name type="scientific">Maribacter litoralis</name>
    <dbReference type="NCBI Taxonomy" id="2059726"/>
    <lineage>
        <taxon>Bacteria</taxon>
        <taxon>Pseudomonadati</taxon>
        <taxon>Bacteroidota</taxon>
        <taxon>Flavobacteriia</taxon>
        <taxon>Flavobacteriales</taxon>
        <taxon>Flavobacteriaceae</taxon>
        <taxon>Maribacter</taxon>
    </lineage>
</organism>
<gene>
    <name evidence="3" type="ORF">MARI151_30273</name>
</gene>
<reference evidence="3 4" key="1">
    <citation type="submission" date="2019-10" db="EMBL/GenBank/DDBJ databases">
        <authorList>
            <person name="Karimi E."/>
        </authorList>
    </citation>
    <scope>NUCLEOTIDE SEQUENCE [LARGE SCALE GENOMIC DNA]</scope>
    <source>
        <strain evidence="3">Maribacter sp. 151</strain>
    </source>
</reference>
<evidence type="ECO:0000313" key="3">
    <source>
        <dbReference type="EMBL" id="VXB65784.1"/>
    </source>
</evidence>
<dbReference type="GO" id="GO:0016757">
    <property type="term" value="F:glycosyltransferase activity"/>
    <property type="evidence" value="ECO:0007669"/>
    <property type="project" value="InterPro"/>
</dbReference>
<dbReference type="Pfam" id="PF00534">
    <property type="entry name" value="Glycos_transf_1"/>
    <property type="match status" value="1"/>
</dbReference>
<dbReference type="GO" id="GO:0009103">
    <property type="term" value="P:lipopolysaccharide biosynthetic process"/>
    <property type="evidence" value="ECO:0007669"/>
    <property type="project" value="TreeGrafter"/>
</dbReference>
<dbReference type="SUPFAM" id="SSF53756">
    <property type="entry name" value="UDP-Glycosyltransferase/glycogen phosphorylase"/>
    <property type="match status" value="1"/>
</dbReference>
<accession>A0A653SBQ0</accession>
<dbReference type="CDD" id="cd03801">
    <property type="entry name" value="GT4_PimA-like"/>
    <property type="match status" value="1"/>
</dbReference>
<dbReference type="PANTHER" id="PTHR46401:SF2">
    <property type="entry name" value="GLYCOSYLTRANSFERASE WBBK-RELATED"/>
    <property type="match status" value="1"/>
</dbReference>
<protein>
    <submittedName>
        <fullName evidence="3">Glycosyl transferase family 1</fullName>
    </submittedName>
</protein>
<dbReference type="Proteomes" id="UP000430202">
    <property type="component" value="Unassembled WGS sequence"/>
</dbReference>
<sequence length="426" mass="48158">MQNDWTKFIKMKLLFSHITNNTNAKSASLEIYKAGLLHEYYTTIAVFPNTYWDFLSNIKGLSEIRRRRFDPVLEPYVKTSPLSEICRQIATKAGITSLINQDSGIFHIDAVSRRLDQKVARNLVKAQKRNVGGVYSFEDFAVQSFRRAKSLGIKNFYDLPIGYWRESHRLLTIEQEKWPEWASTLTGFNDSEKKLKQKDEELQLADAIFVASSFTAKTLKSYPGQLAPIHVIPYGFPPVTTNIKKYSQPSKTRPLKLLFVGGLTQRKGIANLFTAVETLKKHVELTIVGYKASDNCKPLNDGLAKHNWIPTLSNDKVLELMRESDVLIFPSLFEGFGLVITEAMSQGTPVITTDRTAGPDIMTHNKDGWLIEAGSTKALREQIEYLIANPEKIEAAGKAAMETAKNWTWGDYGQKLTEVIENTLRS</sequence>
<dbReference type="EMBL" id="CABWLR010000003">
    <property type="protein sequence ID" value="VXB65784.1"/>
    <property type="molecule type" value="Genomic_DNA"/>
</dbReference>
<evidence type="ECO:0000256" key="1">
    <source>
        <dbReference type="ARBA" id="ARBA00022679"/>
    </source>
</evidence>
<keyword evidence="4" id="KW-1185">Reference proteome</keyword>
<name>A0A653SBQ0_9FLAO</name>
<dbReference type="PANTHER" id="PTHR46401">
    <property type="entry name" value="GLYCOSYLTRANSFERASE WBBK-RELATED"/>
    <property type="match status" value="1"/>
</dbReference>